<dbReference type="Proteomes" id="UP000683925">
    <property type="component" value="Unassembled WGS sequence"/>
</dbReference>
<sequence length="56" mass="6871">MELQFRFSIKLIKSDMILPKKMKQALNYKNNLCYKFHKVNFYILVIRILHLNIPFL</sequence>
<evidence type="ECO:0000313" key="1">
    <source>
        <dbReference type="EMBL" id="CAD8212657.1"/>
    </source>
</evidence>
<comment type="caution">
    <text evidence="1">The sequence shown here is derived from an EMBL/GenBank/DDBJ whole genome shotgun (WGS) entry which is preliminary data.</text>
</comment>
<name>A0A8S1YJT1_PAROT</name>
<proteinExistence type="predicted"/>
<dbReference type="AlphaFoldDB" id="A0A8S1YJT1"/>
<reference evidence="1" key="1">
    <citation type="submission" date="2021-01" db="EMBL/GenBank/DDBJ databases">
        <authorList>
            <consortium name="Genoscope - CEA"/>
            <person name="William W."/>
        </authorList>
    </citation>
    <scope>NUCLEOTIDE SEQUENCE</scope>
</reference>
<protein>
    <submittedName>
        <fullName evidence="1">Uncharacterized protein</fullName>
    </submittedName>
</protein>
<keyword evidence="2" id="KW-1185">Reference proteome</keyword>
<organism evidence="1 2">
    <name type="scientific">Paramecium octaurelia</name>
    <dbReference type="NCBI Taxonomy" id="43137"/>
    <lineage>
        <taxon>Eukaryota</taxon>
        <taxon>Sar</taxon>
        <taxon>Alveolata</taxon>
        <taxon>Ciliophora</taxon>
        <taxon>Intramacronucleata</taxon>
        <taxon>Oligohymenophorea</taxon>
        <taxon>Peniculida</taxon>
        <taxon>Parameciidae</taxon>
        <taxon>Paramecium</taxon>
    </lineage>
</organism>
<accession>A0A8S1YJT1</accession>
<dbReference type="EMBL" id="CAJJDP010000160">
    <property type="protein sequence ID" value="CAD8212657.1"/>
    <property type="molecule type" value="Genomic_DNA"/>
</dbReference>
<gene>
    <name evidence="1" type="ORF">POCTA_138.1.T1580125</name>
</gene>
<evidence type="ECO:0000313" key="2">
    <source>
        <dbReference type="Proteomes" id="UP000683925"/>
    </source>
</evidence>